<evidence type="ECO:0000256" key="1">
    <source>
        <dbReference type="SAM" id="MobiDB-lite"/>
    </source>
</evidence>
<dbReference type="Proteomes" id="UP000218824">
    <property type="component" value="Chromosome"/>
</dbReference>
<dbReference type="GeneID" id="83062062"/>
<dbReference type="EMBL" id="AP014940">
    <property type="protein sequence ID" value="BAV95609.1"/>
    <property type="molecule type" value="Genomic_DNA"/>
</dbReference>
<evidence type="ECO:0000256" key="2">
    <source>
        <dbReference type="SAM" id="SignalP"/>
    </source>
</evidence>
<protein>
    <submittedName>
        <fullName evidence="3">Uncharacterized protein</fullName>
    </submittedName>
</protein>
<feature type="compositionally biased region" description="Basic and acidic residues" evidence="1">
    <location>
        <begin position="132"/>
        <end position="145"/>
    </location>
</feature>
<organism evidence="3 4">
    <name type="scientific">Lysobacter enzymogenes</name>
    <dbReference type="NCBI Taxonomy" id="69"/>
    <lineage>
        <taxon>Bacteria</taxon>
        <taxon>Pseudomonadati</taxon>
        <taxon>Pseudomonadota</taxon>
        <taxon>Gammaproteobacteria</taxon>
        <taxon>Lysobacterales</taxon>
        <taxon>Lysobacteraceae</taxon>
        <taxon>Lysobacter</taxon>
    </lineage>
</organism>
<dbReference type="AlphaFoldDB" id="A0AAU9ABE7"/>
<reference evidence="3 4" key="1">
    <citation type="journal article" date="2017" name="DNA Res.">
        <title>Complete genome sequence and expression profile of the commercial lytic enzyme producer Lysobacter enzymogenes M497-1.</title>
        <authorList>
            <person name="Takami H."/>
            <person name="Toyoda A."/>
            <person name="Uchiyama I."/>
            <person name="Itoh T."/>
            <person name="Takaki Y."/>
            <person name="Arai W."/>
            <person name="Nishi S."/>
            <person name="Kawai M."/>
            <person name="Shinya K."/>
            <person name="Ikeda H."/>
        </authorList>
    </citation>
    <scope>NUCLEOTIDE SEQUENCE [LARGE SCALE GENOMIC DNA]</scope>
    <source>
        <strain evidence="3 4">M497-1</strain>
    </source>
</reference>
<proteinExistence type="predicted"/>
<sequence length="145" mass="15358">MFRLPLVMALALLSSTPAFAQAPAPPAAKPAAVAAAKNPPPALIPPKHDPSRRAPPGAGQPQDALYRQSPASVRLAEPGESGFDLQSPQPLVRWSESDPPERDAQGNVRKSISDRCAHSIKQMREAGAGESAQREARARRDCRGG</sequence>
<keyword evidence="2" id="KW-0732">Signal</keyword>
<dbReference type="KEGG" id="lem:LEN_0122"/>
<accession>A0AAU9ABE7</accession>
<feature type="compositionally biased region" description="Basic and acidic residues" evidence="1">
    <location>
        <begin position="95"/>
        <end position="104"/>
    </location>
</feature>
<name>A0AAU9ABE7_LYSEN</name>
<feature type="region of interest" description="Disordered" evidence="1">
    <location>
        <begin position="20"/>
        <end position="145"/>
    </location>
</feature>
<gene>
    <name evidence="3" type="ORF">LEN_0122</name>
</gene>
<evidence type="ECO:0000313" key="3">
    <source>
        <dbReference type="EMBL" id="BAV95609.1"/>
    </source>
</evidence>
<feature type="chain" id="PRO_5043717500" evidence="2">
    <location>
        <begin position="21"/>
        <end position="145"/>
    </location>
</feature>
<evidence type="ECO:0000313" key="4">
    <source>
        <dbReference type="Proteomes" id="UP000218824"/>
    </source>
</evidence>
<dbReference type="RefSeq" id="WP_096376241.1">
    <property type="nucleotide sequence ID" value="NZ_AP014940.1"/>
</dbReference>
<feature type="signal peptide" evidence="2">
    <location>
        <begin position="1"/>
        <end position="20"/>
    </location>
</feature>